<evidence type="ECO:0000313" key="2">
    <source>
        <dbReference type="EMBL" id="VDD96973.1"/>
    </source>
</evidence>
<dbReference type="Proteomes" id="UP000274131">
    <property type="component" value="Unassembled WGS sequence"/>
</dbReference>
<reference evidence="4" key="1">
    <citation type="submission" date="2017-02" db="UniProtKB">
        <authorList>
            <consortium name="WormBaseParasite"/>
        </authorList>
    </citation>
    <scope>IDENTIFICATION</scope>
</reference>
<gene>
    <name evidence="2" type="ORF">EVEC_LOCUS11724</name>
</gene>
<protein>
    <submittedName>
        <fullName evidence="2 4">Uncharacterized protein</fullName>
    </submittedName>
</protein>
<sequence length="105" mass="11333">MIKQEINGANPKCDDNETESLMRPSTFFTANGFTPPEFSFYAPTAAAAAAAFPREFFLQAAHAAQFSQYFVQRPTLPATVPVSVTSSPPVTKKSGFDVSDLLAKP</sequence>
<evidence type="ECO:0000256" key="1">
    <source>
        <dbReference type="SAM" id="MobiDB-lite"/>
    </source>
</evidence>
<proteinExistence type="predicted"/>
<evidence type="ECO:0000313" key="3">
    <source>
        <dbReference type="Proteomes" id="UP000274131"/>
    </source>
</evidence>
<feature type="region of interest" description="Disordered" evidence="1">
    <location>
        <begin position="1"/>
        <end position="20"/>
    </location>
</feature>
<reference evidence="2 3" key="2">
    <citation type="submission" date="2018-10" db="EMBL/GenBank/DDBJ databases">
        <authorList>
            <consortium name="Pathogen Informatics"/>
        </authorList>
    </citation>
    <scope>NUCLEOTIDE SEQUENCE [LARGE SCALE GENOMIC DNA]</scope>
</reference>
<organism evidence="4">
    <name type="scientific">Enterobius vermicularis</name>
    <name type="common">Human pinworm</name>
    <dbReference type="NCBI Taxonomy" id="51028"/>
    <lineage>
        <taxon>Eukaryota</taxon>
        <taxon>Metazoa</taxon>
        <taxon>Ecdysozoa</taxon>
        <taxon>Nematoda</taxon>
        <taxon>Chromadorea</taxon>
        <taxon>Rhabditida</taxon>
        <taxon>Spirurina</taxon>
        <taxon>Oxyuridomorpha</taxon>
        <taxon>Oxyuroidea</taxon>
        <taxon>Oxyuridae</taxon>
        <taxon>Enterobius</taxon>
    </lineage>
</organism>
<keyword evidence="3" id="KW-1185">Reference proteome</keyword>
<dbReference type="AlphaFoldDB" id="A0A0N4VNH8"/>
<name>A0A0N4VNH8_ENTVE</name>
<accession>A0A0N4VNH8</accession>
<dbReference type="EMBL" id="UXUI01012575">
    <property type="protein sequence ID" value="VDD96973.1"/>
    <property type="molecule type" value="Genomic_DNA"/>
</dbReference>
<evidence type="ECO:0000313" key="4">
    <source>
        <dbReference type="WBParaSite" id="EVEC_0001254101-mRNA-1"/>
    </source>
</evidence>
<dbReference type="WBParaSite" id="EVEC_0001254101-mRNA-1">
    <property type="protein sequence ID" value="EVEC_0001254101-mRNA-1"/>
    <property type="gene ID" value="EVEC_0001254101"/>
</dbReference>